<organism evidence="4 5">
    <name type="scientific">Ooceraea biroi</name>
    <name type="common">Clonal raider ant</name>
    <name type="synonym">Cerapachys biroi</name>
    <dbReference type="NCBI Taxonomy" id="2015173"/>
    <lineage>
        <taxon>Eukaryota</taxon>
        <taxon>Metazoa</taxon>
        <taxon>Ecdysozoa</taxon>
        <taxon>Arthropoda</taxon>
        <taxon>Hexapoda</taxon>
        <taxon>Insecta</taxon>
        <taxon>Pterygota</taxon>
        <taxon>Neoptera</taxon>
        <taxon>Endopterygota</taxon>
        <taxon>Hymenoptera</taxon>
        <taxon>Apocrita</taxon>
        <taxon>Aculeata</taxon>
        <taxon>Formicoidea</taxon>
        <taxon>Formicidae</taxon>
        <taxon>Dorylinae</taxon>
        <taxon>Ooceraea</taxon>
    </lineage>
</organism>
<evidence type="ECO:0000313" key="4">
    <source>
        <dbReference type="EMBL" id="RLU27521.1"/>
    </source>
</evidence>
<feature type="region of interest" description="Disordered" evidence="2">
    <location>
        <begin position="330"/>
        <end position="364"/>
    </location>
</feature>
<dbReference type="EMBL" id="QOIP01000001">
    <property type="protein sequence ID" value="RLU27521.1"/>
    <property type="molecule type" value="Genomic_DNA"/>
</dbReference>
<keyword evidence="1" id="KW-0862">Zinc</keyword>
<dbReference type="PROSITE" id="PS00028">
    <property type="entry name" value="ZINC_FINGER_C2H2_1"/>
    <property type="match status" value="2"/>
</dbReference>
<evidence type="ECO:0000313" key="5">
    <source>
        <dbReference type="Proteomes" id="UP000279307"/>
    </source>
</evidence>
<dbReference type="AlphaFoldDB" id="A0A3L8E4A5"/>
<name>A0A3L8E4A5_OOCBI</name>
<dbReference type="InterPro" id="IPR036236">
    <property type="entry name" value="Znf_C2H2_sf"/>
</dbReference>
<dbReference type="PROSITE" id="PS50157">
    <property type="entry name" value="ZINC_FINGER_C2H2_2"/>
    <property type="match status" value="2"/>
</dbReference>
<proteinExistence type="predicted"/>
<accession>A0A3L8E4A5</accession>
<evidence type="ECO:0000256" key="1">
    <source>
        <dbReference type="PROSITE-ProRule" id="PRU00042"/>
    </source>
</evidence>
<evidence type="ECO:0000256" key="2">
    <source>
        <dbReference type="SAM" id="MobiDB-lite"/>
    </source>
</evidence>
<dbReference type="Gene3D" id="3.30.160.60">
    <property type="entry name" value="Classic Zinc Finger"/>
    <property type="match status" value="1"/>
</dbReference>
<dbReference type="GO" id="GO:0008270">
    <property type="term" value="F:zinc ion binding"/>
    <property type="evidence" value="ECO:0007669"/>
    <property type="project" value="UniProtKB-KW"/>
</dbReference>
<dbReference type="OrthoDB" id="7527567at2759"/>
<feature type="domain" description="C2H2-type" evidence="3">
    <location>
        <begin position="105"/>
        <end position="133"/>
    </location>
</feature>
<sequence length="573" mass="65056">MRLWRRGERKLKEGPSIARRTFRLKLGREMRVFTDTQPYRRGFRIPTGVNLRECSVVIIGSTCKICGRDFKCESDVALHKRWRHLAIGSLIDNLENELCTKNVGQKCDVCGMYLETISDLRIHKRQQHRHRKRPRGGTVRVRFKLDGVTMTDVTLDRKYLKMQRVLRYFVDIGTQTESLENEKRQDNCAANIDLSLLPGHAADNAVQCDVRHHKAANRYIVGKFTSTARSTVTVGRSLAEISNTPHRDGISDGNGSYVENGNTRSCGLVSREDRTDALIVSLVDNINIQDKENSRTINALERRNVYCQSEISILDDFKISSACQQDKSNNMTPPICKQHSGSSESLFRNTAKQPNESAKDKLCPGLPSSLVDVMDVDANENNNNNSFDGVRLTMKRSSAPFRLNEKTESARINTNVDDDVQEVLRIMRGNVQNDINHESPNRTEREILVQNAVNEMRVFSTHRGSSVRMEKRNAELMASDVEPSDYPSFASITESGYQFLTDALNKKLSICLKDLHHYGISSYNDLPEINNNLEEFAMYAHEGYLVEPWMQALGSQYIAELKTNDIEATVNLE</sequence>
<keyword evidence="1" id="KW-0863">Zinc-finger</keyword>
<evidence type="ECO:0000259" key="3">
    <source>
        <dbReference type="PROSITE" id="PS50157"/>
    </source>
</evidence>
<keyword evidence="1" id="KW-0479">Metal-binding</keyword>
<comment type="caution">
    <text evidence="4">The sequence shown here is derived from an EMBL/GenBank/DDBJ whole genome shotgun (WGS) entry which is preliminary data.</text>
</comment>
<dbReference type="SUPFAM" id="SSF57667">
    <property type="entry name" value="beta-beta-alpha zinc fingers"/>
    <property type="match status" value="1"/>
</dbReference>
<dbReference type="InterPro" id="IPR013087">
    <property type="entry name" value="Znf_C2H2_type"/>
</dbReference>
<feature type="domain" description="C2H2-type" evidence="3">
    <location>
        <begin position="61"/>
        <end position="84"/>
    </location>
</feature>
<reference evidence="4 5" key="1">
    <citation type="journal article" date="2018" name="Genome Res.">
        <title>The genomic architecture and molecular evolution of ant odorant receptors.</title>
        <authorList>
            <person name="McKenzie S.K."/>
            <person name="Kronauer D.J.C."/>
        </authorList>
    </citation>
    <scope>NUCLEOTIDE SEQUENCE [LARGE SCALE GENOMIC DNA]</scope>
    <source>
        <strain evidence="4">Clonal line C1</strain>
    </source>
</reference>
<dbReference type="Proteomes" id="UP000279307">
    <property type="component" value="Chromosome 1"/>
</dbReference>
<gene>
    <name evidence="4" type="ORF">DMN91_001325</name>
</gene>
<dbReference type="SMART" id="SM00355">
    <property type="entry name" value="ZnF_C2H2"/>
    <property type="match status" value="2"/>
</dbReference>
<feature type="compositionally biased region" description="Polar residues" evidence="2">
    <location>
        <begin position="339"/>
        <end position="356"/>
    </location>
</feature>
<protein>
    <recommendedName>
        <fullName evidence="3">C2H2-type domain-containing protein</fullName>
    </recommendedName>
</protein>